<dbReference type="PANTHER" id="PTHR12121:SF34">
    <property type="entry name" value="PROTEIN ANGEL"/>
    <property type="match status" value="1"/>
</dbReference>
<dbReference type="SUPFAM" id="SSF56219">
    <property type="entry name" value="DNase I-like"/>
    <property type="match status" value="1"/>
</dbReference>
<dbReference type="PANTHER" id="PTHR12121">
    <property type="entry name" value="CARBON CATABOLITE REPRESSOR PROTEIN 4"/>
    <property type="match status" value="1"/>
</dbReference>
<evidence type="ECO:0000313" key="3">
    <source>
        <dbReference type="EMBL" id="TMW69014.1"/>
    </source>
</evidence>
<dbReference type="EMBL" id="SPLM01000001">
    <property type="protein sequence ID" value="TMW69014.1"/>
    <property type="molecule type" value="Genomic_DNA"/>
</dbReference>
<dbReference type="InterPro" id="IPR036691">
    <property type="entry name" value="Endo/exonu/phosph_ase_sf"/>
</dbReference>
<gene>
    <name evidence="3" type="ORF">Poli38472_001170</name>
</gene>
<reference evidence="3" key="1">
    <citation type="submission" date="2019-03" db="EMBL/GenBank/DDBJ databases">
        <title>Long read genome sequence of the mycoparasitic Pythium oligandrum ATCC 38472 isolated from sugarbeet rhizosphere.</title>
        <authorList>
            <person name="Gaulin E."/>
        </authorList>
    </citation>
    <scope>NUCLEOTIDE SEQUENCE</scope>
    <source>
        <strain evidence="3">ATCC 38472_TT</strain>
    </source>
</reference>
<dbReference type="PRINTS" id="PR00014">
    <property type="entry name" value="FNTYPEIII"/>
</dbReference>
<organism evidence="3 4">
    <name type="scientific">Pythium oligandrum</name>
    <name type="common">Mycoparasitic fungus</name>
    <dbReference type="NCBI Taxonomy" id="41045"/>
    <lineage>
        <taxon>Eukaryota</taxon>
        <taxon>Sar</taxon>
        <taxon>Stramenopiles</taxon>
        <taxon>Oomycota</taxon>
        <taxon>Peronosporomycetes</taxon>
        <taxon>Pythiales</taxon>
        <taxon>Pythiaceae</taxon>
        <taxon>Pythium</taxon>
    </lineage>
</organism>
<dbReference type="OrthoDB" id="428734at2759"/>
<dbReference type="InterPro" id="IPR036116">
    <property type="entry name" value="FN3_sf"/>
</dbReference>
<dbReference type="SMART" id="SM00060">
    <property type="entry name" value="FN3"/>
    <property type="match status" value="1"/>
</dbReference>
<dbReference type="AlphaFoldDB" id="A0A8K1FQ39"/>
<comment type="caution">
    <text evidence="3">The sequence shown here is derived from an EMBL/GenBank/DDBJ whole genome shotgun (WGS) entry which is preliminary data.</text>
</comment>
<proteinExistence type="predicted"/>
<name>A0A8K1FQ39_PYTOL</name>
<dbReference type="SUPFAM" id="SSF49265">
    <property type="entry name" value="Fibronectin type III"/>
    <property type="match status" value="1"/>
</dbReference>
<dbReference type="InterPro" id="IPR003961">
    <property type="entry name" value="FN3_dom"/>
</dbReference>
<sequence length="596" mass="67031">MEVTERDDANIRHIQSHKDSLNGSDVSVSTRREFVAARPRLEELSALADLEKVSVLTYNVLSQMGARRLQRADMGYVDGAILTIMRRREVLFKEILGYVADIMCLQEVDDYDDYWSERLTATGYDSVFAAHKSKQREDGLLIAFRKEVFQLFGTHEIDLNGVIDNVTDENLQAKCRQNRLALLVNLQPWEQSRLPSAICVVTTQLTAGPTLEQVRVLQAEYLCREIARINASFHLPTVLAGTFNALPSSDVYHVIQTGRRRPSPEAPREMKRPVPQDASPSSVQLAWTPPECGDAPILGYKIGIKNCTSATLGFDMHEIEFDGDANTTEYTVTMLSAGIPYQFRMAARNLHGYGHFSQPSAPVTTPLPPKVTAASDANDLAVIDVPTFFVDETPPQVKPYSPSFGSGYTPRLESGEKQLETSPRKLLQHTYPAEAKRFETLAPRADRDEELVHNSQFESAYATYHGYLSEPEFTYVSERFTGTVDYIFYSATQFAPFQLLALPTLETLEALGDDTRQQGQVEDMEWAKYKPVDWKDGLGVTRNDEYVYMGEWSTPLLPNTVGRSNPWLPNRVFPSDHLALVCVLAVERENIAVQWN</sequence>
<keyword evidence="4" id="KW-1185">Reference proteome</keyword>
<evidence type="ECO:0000313" key="4">
    <source>
        <dbReference type="Proteomes" id="UP000794436"/>
    </source>
</evidence>
<feature type="compositionally biased region" description="Basic and acidic residues" evidence="1">
    <location>
        <begin position="262"/>
        <end position="274"/>
    </location>
</feature>
<dbReference type="Proteomes" id="UP000794436">
    <property type="component" value="Unassembled WGS sequence"/>
</dbReference>
<dbReference type="GO" id="GO:0000175">
    <property type="term" value="F:3'-5'-RNA exonuclease activity"/>
    <property type="evidence" value="ECO:0007669"/>
    <property type="project" value="TreeGrafter"/>
</dbReference>
<dbReference type="CDD" id="cd00063">
    <property type="entry name" value="FN3"/>
    <property type="match status" value="1"/>
</dbReference>
<feature type="region of interest" description="Disordered" evidence="1">
    <location>
        <begin position="257"/>
        <end position="286"/>
    </location>
</feature>
<dbReference type="Pfam" id="PF00041">
    <property type="entry name" value="fn3"/>
    <property type="match status" value="1"/>
</dbReference>
<evidence type="ECO:0000259" key="2">
    <source>
        <dbReference type="PROSITE" id="PS50853"/>
    </source>
</evidence>
<dbReference type="InterPro" id="IPR050410">
    <property type="entry name" value="CCR4/nocturin_mRNA_transcr"/>
</dbReference>
<evidence type="ECO:0000256" key="1">
    <source>
        <dbReference type="SAM" id="MobiDB-lite"/>
    </source>
</evidence>
<protein>
    <recommendedName>
        <fullName evidence="2">Fibronectin type-III domain-containing protein</fullName>
    </recommendedName>
</protein>
<dbReference type="PROSITE" id="PS50853">
    <property type="entry name" value="FN3"/>
    <property type="match status" value="1"/>
</dbReference>
<dbReference type="Gene3D" id="3.60.10.10">
    <property type="entry name" value="Endonuclease/exonuclease/phosphatase"/>
    <property type="match status" value="2"/>
</dbReference>
<accession>A0A8K1FQ39</accession>
<feature type="domain" description="Fibronectin type-III" evidence="2">
    <location>
        <begin position="266"/>
        <end position="368"/>
    </location>
</feature>